<keyword evidence="2" id="KW-1185">Reference proteome</keyword>
<dbReference type="eggNOG" id="ENOG5031B6Q">
    <property type="taxonomic scope" value="Bacteria"/>
</dbReference>
<dbReference type="OrthoDB" id="7060889at2"/>
<dbReference type="EMBL" id="AWFB01000023">
    <property type="protein sequence ID" value="RAN33261.1"/>
    <property type="molecule type" value="Genomic_DNA"/>
</dbReference>
<comment type="caution">
    <text evidence="1">The sequence shown here is derived from an EMBL/GenBank/DDBJ whole genome shotgun (WGS) entry which is preliminary data.</text>
</comment>
<name>A0A062TVY1_9PROT</name>
<protein>
    <submittedName>
        <fullName evidence="1">Uncharacterized protein</fullName>
    </submittedName>
</protein>
<reference evidence="1 2" key="1">
    <citation type="submission" date="2013-04" db="EMBL/GenBank/DDBJ databases">
        <title>Hyphomonas sp. T24B3 Genome Sequencing.</title>
        <authorList>
            <person name="Lai Q."/>
            <person name="Shao Z."/>
        </authorList>
    </citation>
    <scope>NUCLEOTIDE SEQUENCE [LARGE SCALE GENOMIC DNA]</scope>
    <source>
        <strain evidence="1 2">T24B3</strain>
    </source>
</reference>
<sequence>MTDNAMPLGGQDEGAHSAVITPKGVAWTLTGIGLLALLPHIGVLVMKHVFGKPYLGGMANMFHLNEEHNVPTLIAVFLLMTCAAALAYTASTLPAKSRDRAGWLVMALVFAFMAFDESVQIHELTSQPINDMFNAEILQPFGWVLPYGFALIVLGLVLAPWFFRLDRASQIRFIIAGTIFVGGALGIEIIEGAHYRSLGEELNPELYTKVNQTLAHDLLWTLQESMEYIGAGYFLYAIIKRLGGIQMAPAIR</sequence>
<organism evidence="1 2">
    <name type="scientific">Hyphomonas pacifica</name>
    <dbReference type="NCBI Taxonomy" id="1280941"/>
    <lineage>
        <taxon>Bacteria</taxon>
        <taxon>Pseudomonadati</taxon>
        <taxon>Pseudomonadota</taxon>
        <taxon>Alphaproteobacteria</taxon>
        <taxon>Hyphomonadales</taxon>
        <taxon>Hyphomonadaceae</taxon>
        <taxon>Hyphomonas</taxon>
    </lineage>
</organism>
<accession>A0A328JRN6</accession>
<evidence type="ECO:0000313" key="1">
    <source>
        <dbReference type="EMBL" id="RAN33261.1"/>
    </source>
</evidence>
<gene>
    <name evidence="1" type="ORF">HY3_02610</name>
</gene>
<evidence type="ECO:0000313" key="2">
    <source>
        <dbReference type="Proteomes" id="UP000249123"/>
    </source>
</evidence>
<dbReference type="AlphaFoldDB" id="A0A062TVY1"/>
<proteinExistence type="predicted"/>
<dbReference type="Proteomes" id="UP000249123">
    <property type="component" value="Unassembled WGS sequence"/>
</dbReference>
<dbReference type="RefSeq" id="WP_034827688.1">
    <property type="nucleotide sequence ID" value="NZ_AWFA01000034.1"/>
</dbReference>
<accession>A0A062TVY1</accession>